<dbReference type="EMBL" id="QUMU01000016">
    <property type="protein sequence ID" value="REG23584.1"/>
    <property type="molecule type" value="Genomic_DNA"/>
</dbReference>
<dbReference type="PANTHER" id="PTHR43806:SF11">
    <property type="entry name" value="CEREVISIN-RELATED"/>
    <property type="match status" value="1"/>
</dbReference>
<feature type="active site" description="Charge relay system" evidence="5">
    <location>
        <position position="166"/>
    </location>
</feature>
<dbReference type="InterPro" id="IPR000209">
    <property type="entry name" value="Peptidase_S8/S53_dom"/>
</dbReference>
<dbReference type="PRINTS" id="PR00723">
    <property type="entry name" value="SUBTILISIN"/>
</dbReference>
<dbReference type="InterPro" id="IPR022398">
    <property type="entry name" value="Peptidase_S8_His-AS"/>
</dbReference>
<reference evidence="8 10" key="1">
    <citation type="submission" date="2015-05" db="EMBL/GenBank/DDBJ databases">
        <title>Genome assembly of Archangium gephyra DSM 2261.</title>
        <authorList>
            <person name="Sharma G."/>
            <person name="Subramanian S."/>
        </authorList>
    </citation>
    <scope>NUCLEOTIDE SEQUENCE [LARGE SCALE GENOMIC DNA]</scope>
    <source>
        <strain evidence="8 10">DSM 2261</strain>
    </source>
</reference>
<dbReference type="InterPro" id="IPR034193">
    <property type="entry name" value="PCSK9_ProteinaseK-like"/>
</dbReference>
<evidence type="ECO:0000259" key="6">
    <source>
        <dbReference type="Pfam" id="PF00082"/>
    </source>
</evidence>
<feature type="domain" description="Inhibitor I9" evidence="7">
    <location>
        <begin position="54"/>
        <end position="126"/>
    </location>
</feature>
<dbReference type="GO" id="GO:0006508">
    <property type="term" value="P:proteolysis"/>
    <property type="evidence" value="ECO:0007669"/>
    <property type="project" value="UniProtKB-KW"/>
</dbReference>
<evidence type="ECO:0000313" key="10">
    <source>
        <dbReference type="Proteomes" id="UP000035579"/>
    </source>
</evidence>
<feature type="active site" description="Charge relay system" evidence="5">
    <location>
        <position position="199"/>
    </location>
</feature>
<dbReference type="FunFam" id="3.40.50.200:FF:000014">
    <property type="entry name" value="Proteinase K"/>
    <property type="match status" value="1"/>
</dbReference>
<dbReference type="KEGG" id="age:AA314_05431"/>
<dbReference type="Gene3D" id="3.30.70.80">
    <property type="entry name" value="Peptidase S8 propeptide/proteinase inhibitor I9"/>
    <property type="match status" value="1"/>
</dbReference>
<dbReference type="SUPFAM" id="SSF52743">
    <property type="entry name" value="Subtilisin-like"/>
    <property type="match status" value="1"/>
</dbReference>
<evidence type="ECO:0000256" key="3">
    <source>
        <dbReference type="ARBA" id="ARBA00022801"/>
    </source>
</evidence>
<dbReference type="InterPro" id="IPR023827">
    <property type="entry name" value="Peptidase_S8_Asp-AS"/>
</dbReference>
<dbReference type="Pfam" id="PF17957">
    <property type="entry name" value="Big_7"/>
    <property type="match status" value="13"/>
</dbReference>
<dbReference type="InterPro" id="IPR037045">
    <property type="entry name" value="S8pro/Inhibitor_I9_sf"/>
</dbReference>
<name>A0AAC8Q9W4_9BACT</name>
<evidence type="ECO:0000313" key="11">
    <source>
        <dbReference type="Proteomes" id="UP000256345"/>
    </source>
</evidence>
<dbReference type="EMBL" id="CP011509">
    <property type="protein sequence ID" value="AKJ03805.1"/>
    <property type="molecule type" value="Genomic_DNA"/>
</dbReference>
<evidence type="ECO:0000313" key="8">
    <source>
        <dbReference type="EMBL" id="AKJ03805.1"/>
    </source>
</evidence>
<reference evidence="9 11" key="2">
    <citation type="submission" date="2018-08" db="EMBL/GenBank/DDBJ databases">
        <title>Genomic Encyclopedia of Archaeal and Bacterial Type Strains, Phase II (KMG-II): from individual species to whole genera.</title>
        <authorList>
            <person name="Goeker M."/>
        </authorList>
    </citation>
    <scope>NUCLEOTIDE SEQUENCE [LARGE SCALE GENOMIC DNA]</scope>
    <source>
        <strain evidence="9 11">DSM 2261</strain>
    </source>
</reference>
<evidence type="ECO:0000256" key="5">
    <source>
        <dbReference type="PROSITE-ProRule" id="PRU01240"/>
    </source>
</evidence>
<evidence type="ECO:0000256" key="2">
    <source>
        <dbReference type="ARBA" id="ARBA00022670"/>
    </source>
</evidence>
<dbReference type="RefSeq" id="WP_053066720.1">
    <property type="nucleotide sequence ID" value="NZ_CP011509.1"/>
</dbReference>
<protein>
    <submittedName>
        <fullName evidence="8">Extracellular serine proteinase</fullName>
    </submittedName>
    <submittedName>
        <fullName evidence="9">Subtilisin family serine protease</fullName>
    </submittedName>
</protein>
<dbReference type="PROSITE" id="PS00136">
    <property type="entry name" value="SUBTILASE_ASP"/>
    <property type="match status" value="1"/>
</dbReference>
<gene>
    <name evidence="8" type="ORF">AA314_05431</name>
    <name evidence="9" type="ORF">ATI61_11654</name>
</gene>
<dbReference type="InterPro" id="IPR010259">
    <property type="entry name" value="S8pro/Inhibitor_I9"/>
</dbReference>
<proteinExistence type="inferred from homology"/>
<dbReference type="SUPFAM" id="SSF54897">
    <property type="entry name" value="Protease propeptides/inhibitors"/>
    <property type="match status" value="1"/>
</dbReference>
<keyword evidence="2 5" id="KW-0645">Protease</keyword>
<evidence type="ECO:0000256" key="1">
    <source>
        <dbReference type="ARBA" id="ARBA00011073"/>
    </source>
</evidence>
<dbReference type="Gene3D" id="2.60.40.10">
    <property type="entry name" value="Immunoglobulins"/>
    <property type="match status" value="13"/>
</dbReference>
<dbReference type="PROSITE" id="PS51892">
    <property type="entry name" value="SUBTILASE"/>
    <property type="match status" value="1"/>
</dbReference>
<dbReference type="PANTHER" id="PTHR43806">
    <property type="entry name" value="PEPTIDASE S8"/>
    <property type="match status" value="1"/>
</dbReference>
<feature type="domain" description="Peptidase S8/S53" evidence="6">
    <location>
        <begin position="157"/>
        <end position="385"/>
    </location>
</feature>
<dbReference type="InterPro" id="IPR013783">
    <property type="entry name" value="Ig-like_fold"/>
</dbReference>
<organism evidence="8 10">
    <name type="scientific">Archangium gephyra</name>
    <dbReference type="NCBI Taxonomy" id="48"/>
    <lineage>
        <taxon>Bacteria</taxon>
        <taxon>Pseudomonadati</taxon>
        <taxon>Myxococcota</taxon>
        <taxon>Myxococcia</taxon>
        <taxon>Myxococcales</taxon>
        <taxon>Cystobacterineae</taxon>
        <taxon>Archangiaceae</taxon>
        <taxon>Archangium</taxon>
    </lineage>
</organism>
<keyword evidence="11" id="KW-1185">Reference proteome</keyword>
<dbReference type="InterPro" id="IPR036852">
    <property type="entry name" value="Peptidase_S8/S53_dom_sf"/>
</dbReference>
<dbReference type="GO" id="GO:0005615">
    <property type="term" value="C:extracellular space"/>
    <property type="evidence" value="ECO:0007669"/>
    <property type="project" value="TreeGrafter"/>
</dbReference>
<dbReference type="Gene3D" id="3.40.50.200">
    <property type="entry name" value="Peptidase S8/S53 domain"/>
    <property type="match status" value="1"/>
</dbReference>
<dbReference type="InterPro" id="IPR050131">
    <property type="entry name" value="Peptidase_S8_subtilisin-like"/>
</dbReference>
<dbReference type="Pfam" id="PF05922">
    <property type="entry name" value="Inhibitor_I9"/>
    <property type="match status" value="1"/>
</dbReference>
<dbReference type="InterPro" id="IPR015500">
    <property type="entry name" value="Peptidase_S8_subtilisin-rel"/>
</dbReference>
<dbReference type="Pfam" id="PF00082">
    <property type="entry name" value="Peptidase_S8"/>
    <property type="match status" value="1"/>
</dbReference>
<evidence type="ECO:0000259" key="7">
    <source>
        <dbReference type="Pfam" id="PF05922"/>
    </source>
</evidence>
<keyword evidence="4 5" id="KW-0720">Serine protease</keyword>
<feature type="active site" description="Charge relay system" evidence="5">
    <location>
        <position position="351"/>
    </location>
</feature>
<comment type="similarity">
    <text evidence="1 5">Belongs to the peptidase S8 family.</text>
</comment>
<evidence type="ECO:0000256" key="4">
    <source>
        <dbReference type="ARBA" id="ARBA00022825"/>
    </source>
</evidence>
<dbReference type="PROSITE" id="PS00137">
    <property type="entry name" value="SUBTILASE_HIS"/>
    <property type="match status" value="1"/>
</dbReference>
<dbReference type="PROSITE" id="PS51257">
    <property type="entry name" value="PROKAR_LIPOPROTEIN"/>
    <property type="match status" value="1"/>
</dbReference>
<keyword evidence="3 5" id="KW-0378">Hydrolase</keyword>
<dbReference type="Proteomes" id="UP000035579">
    <property type="component" value="Chromosome"/>
</dbReference>
<evidence type="ECO:0000313" key="9">
    <source>
        <dbReference type="EMBL" id="REG23584.1"/>
    </source>
</evidence>
<sequence>MRTLVTLLAAGLVLASCEPTSSDRPLDLEASAKPPRSFVAGSRLLKTEKAVPGRYIVVLEESATGGESQGKEPLAKQLAALHGGSVKHVYSRALQGFSATMTEAAALKLSNDPRVRYVEEDAELSLQGTQANAPWGLDRIDQRERPLDGTYTYDATGSGIHVYVLDSGIRFTHSEFGGRAVPGASFIQDGNGSGDCHGHGTHVAGLIGGATYGVAKGVTLHSVRVADCGGSGGVSTLIAGIDWVTANHVKPAVANISLSTSSSTSLDEAVTRSINAGVLYTVAAGDHQSTACHRSPGRVPAALTAGSIDTGDARYIFSNSDSCLDLFAPGVDIPSAWSTNDTSTYTLTGTSMAAAHVAGVAALYLEGHPLATPGEVSTELTTRATPQVLYTGSYDSPNRLLYASGNGADQAPPQVTLTVPSAGATVSGTVTLTAAVTDESGIARVEFLLGGRLIGTDDTAPYALSWSSLGTPNGPGVLTARASDVHYNQAVSAPVEVTIENAGQAVFDPAWGAPVCALVGSRCDSGRLLEGRAGLGPELHQPNTVGNSCADQTYGTYLTSPSLERLRIFPSDGTTFQVGKEVTVQATINAEMNSSLGYYESLILFAAPDASSPSWTYLTTLWTNTRGLQTFTARYLLPAGGSGMQALRGVYRRSSGTAACVTSFDADHDDLVFAVDRTPDTSAPAVAITFPAEGATVNRSVTLELEASDDRGVQRVELYEGSTLLGTLTQAPYERNWSTQALSNGPYTLTARAYDAAGNVSQGTLNVTVDNDFTPPSEPVLTAPASGATLSGTVTLEAAASDDRAVTRVEFFVDGERIGSDTAAPFSLTWDTGTVFNGSHALSVQAYDEAGQSAVSASVTVETSNEGNARFDAVLMAPRCDTVAERCDARALVKGRGTTSERNSPNTLDGCLDGTRSGLAENIRGLRVFGADGTALTAGKRVRVEVDVVTDNKDSVPVDKLVVYSAADATQPTWNPIATVRPLKVGVQTLLVEFLLPAGGLQAVRAKYGVGASTAGGACSSTDSWIDHDDLVFPVGSVADTVPPQVALSSPASGEVLVGTVTVSAAASDDFGVVAVDFFEGETLLGTDNAEPFGVMWNTRSVANGSHTLMARARDVAGNVVASLPVTVTTDNDFIAPVATVLTPTPGTRVAVSQQVRLSASATDNLGISQLELYIGGSRYSGGPDSPTSSYAYFSSTGQYVVTARGYDAAGNVGISPPVVVTVVTELTPPAVSLTAPANGATLGGTVTLSADATDASSSVSKVEFLVDGTLLGTDTSWPYSFSWNTLTVASGSHTLTARATDSQGNVATSTPLGVTVDNAAPAVTLTSPASGATLNGVISLQAEASDDVGVTRVEFLWDGGLVGSDTTAPFGVDWDSTTQADGSHVLTARAYDATNKVTTSAAVTVTTSQIPSAVYDATLRVPKCATPVDVCDTTNLVRSQYTSEPNRPNTLNGACSDGISTAYSIRRIKLSSVEGGPFTAGQRVRIEVHTSTWSSPAAFLDLFSTSDATRPAWTHLTTLPITPGSQVLSAEYVLPAGLLQAVRAQLRIEGEALSECTGTGYGEHDDVAFAVLSDPVVALTAPARDARLKGLVPVSATVASATTVTRVEFFANGTPLGTDTTAPYELSWDSTTAADGAWSLTARAYDADGRMGTSPAVPVSLDNTLPDVVLTSPAPGTLLGSSAVLEATASDNQAVSRVEFYVDGARIGTDTTVPYTMSWTTGYHAEGAHTLTVKAVDPTGNERTSAPVTVRTDLNWPSVALSAPAQNARLRATVQVRANASDSVGVARVEFYADGALLGTDTSAPYEVSWDTSTLADGNHSLTARAYDQVNRTTLSPAIAVILDNTPPESAQLTSPTAGTYLQGTALLEATASDSVGVARVEFYRGTVLLGTDTTAPYQVSWNTSGVADGAQTLTAKAFDSIGNERTSTGVQVTVDNTAPVTAVSAPAQGALVRGTVPVSATASDAVGVAQVEFYAGTTLLGTATTAPYAVSWDTATGANGSITLTTKAYDAVGHVTVSAARTVTVDNGAPTVAITSPANGTSFSFLTFSTTIQASASDNVGVTQVVFYDGATIIGTDTTAPYSMSWSLGGVPKGTHTLTAKAHDAAGNVTTSAPISVKLN</sequence>
<accession>A0AAC8Q9W4</accession>
<dbReference type="GO" id="GO:0004252">
    <property type="term" value="F:serine-type endopeptidase activity"/>
    <property type="evidence" value="ECO:0007669"/>
    <property type="project" value="UniProtKB-UniRule"/>
</dbReference>
<dbReference type="CDD" id="cd04077">
    <property type="entry name" value="Peptidases_S8_PCSK9_ProteinaseK_like"/>
    <property type="match status" value="1"/>
</dbReference>
<dbReference type="Proteomes" id="UP000256345">
    <property type="component" value="Unassembled WGS sequence"/>
</dbReference>